<evidence type="ECO:0000313" key="2">
    <source>
        <dbReference type="EMBL" id="GHD49911.1"/>
    </source>
</evidence>
<dbReference type="InterPro" id="IPR050273">
    <property type="entry name" value="GppA/Ppx_hydrolase"/>
</dbReference>
<dbReference type="AlphaFoldDB" id="A0A919CPN6"/>
<reference evidence="2" key="2">
    <citation type="submission" date="2020-09" db="EMBL/GenBank/DDBJ databases">
        <authorList>
            <person name="Sun Q."/>
            <person name="Kim S."/>
        </authorList>
    </citation>
    <scope>NUCLEOTIDE SEQUENCE</scope>
    <source>
        <strain evidence="2">KCTC 42651</strain>
    </source>
</reference>
<dbReference type="RefSeq" id="WP_189989462.1">
    <property type="nucleotide sequence ID" value="NZ_BMZS01000004.1"/>
</dbReference>
<reference evidence="2" key="1">
    <citation type="journal article" date="2014" name="Int. J. Syst. Evol. Microbiol.">
        <title>Complete genome sequence of Corynebacterium casei LMG S-19264T (=DSM 44701T), isolated from a smear-ripened cheese.</title>
        <authorList>
            <consortium name="US DOE Joint Genome Institute (JGI-PGF)"/>
            <person name="Walter F."/>
            <person name="Albersmeier A."/>
            <person name="Kalinowski J."/>
            <person name="Ruckert C."/>
        </authorList>
    </citation>
    <scope>NUCLEOTIDE SEQUENCE</scope>
    <source>
        <strain evidence="2">KCTC 42651</strain>
    </source>
</reference>
<feature type="domain" description="Ppx/GppA phosphatase N-terminal" evidence="1">
    <location>
        <begin position="16"/>
        <end position="310"/>
    </location>
</feature>
<dbReference type="Gene3D" id="3.30.420.40">
    <property type="match status" value="1"/>
</dbReference>
<protein>
    <recommendedName>
        <fullName evidence="1">Ppx/GppA phosphatase N-terminal domain-containing protein</fullName>
    </recommendedName>
</protein>
<organism evidence="2 3">
    <name type="scientific">Thalassobaculum fulvum</name>
    <dbReference type="NCBI Taxonomy" id="1633335"/>
    <lineage>
        <taxon>Bacteria</taxon>
        <taxon>Pseudomonadati</taxon>
        <taxon>Pseudomonadota</taxon>
        <taxon>Alphaproteobacteria</taxon>
        <taxon>Rhodospirillales</taxon>
        <taxon>Thalassobaculaceae</taxon>
        <taxon>Thalassobaculum</taxon>
    </lineage>
</organism>
<evidence type="ECO:0000259" key="1">
    <source>
        <dbReference type="Pfam" id="PF02541"/>
    </source>
</evidence>
<dbReference type="InterPro" id="IPR003695">
    <property type="entry name" value="Ppx_GppA_N"/>
</dbReference>
<dbReference type="PANTHER" id="PTHR30005">
    <property type="entry name" value="EXOPOLYPHOSPHATASE"/>
    <property type="match status" value="1"/>
</dbReference>
<dbReference type="SUPFAM" id="SSF53067">
    <property type="entry name" value="Actin-like ATPase domain"/>
    <property type="match status" value="2"/>
</dbReference>
<sequence>MLAAIDLGTNNCRLLVARPEGGGFRVVDAFSRIVRLGQGLGRSGRLADDAIERTMEALSICAAKMRRRHVTRFRAVATEACRSAGNGVAFLERVAAETGLTLEVISAEEEAALALAGCRPLFDPSVPGALVFDIGGGSTEIAWQWSGPGEPKIAAVSMPIGVVTLAERYGGDRFTAEDYEAMVGEIEDRLRGFEHEHAIASAAASGDVQLLGTSGTVTTLAGVRLDLPRYNRDRVDGVFLDVAETLSIARRLAGMDFAGRAAHPCIGRDRADLVVAGCAILEAICRAWPVPRLRVADRGVREGILFGLLAQQ</sequence>
<name>A0A919CPN6_9PROT</name>
<dbReference type="InterPro" id="IPR043129">
    <property type="entry name" value="ATPase_NBD"/>
</dbReference>
<evidence type="ECO:0000313" key="3">
    <source>
        <dbReference type="Proteomes" id="UP000630353"/>
    </source>
</evidence>
<dbReference type="EMBL" id="BMZS01000004">
    <property type="protein sequence ID" value="GHD49911.1"/>
    <property type="molecule type" value="Genomic_DNA"/>
</dbReference>
<dbReference type="GO" id="GO:0016462">
    <property type="term" value="F:pyrophosphatase activity"/>
    <property type="evidence" value="ECO:0007669"/>
    <property type="project" value="TreeGrafter"/>
</dbReference>
<dbReference type="Gene3D" id="3.30.420.150">
    <property type="entry name" value="Exopolyphosphatase. Domain 2"/>
    <property type="match status" value="1"/>
</dbReference>
<dbReference type="Proteomes" id="UP000630353">
    <property type="component" value="Unassembled WGS sequence"/>
</dbReference>
<comment type="caution">
    <text evidence="2">The sequence shown here is derived from an EMBL/GenBank/DDBJ whole genome shotgun (WGS) entry which is preliminary data.</text>
</comment>
<proteinExistence type="predicted"/>
<dbReference type="CDD" id="cd24054">
    <property type="entry name" value="ASKHA_NBD_AaPPX-GppA_MtPPX2-like"/>
    <property type="match status" value="1"/>
</dbReference>
<dbReference type="Pfam" id="PF02541">
    <property type="entry name" value="Ppx-GppA"/>
    <property type="match status" value="1"/>
</dbReference>
<gene>
    <name evidence="2" type="ORF">GCM10017083_22840</name>
</gene>
<dbReference type="PANTHER" id="PTHR30005:SF0">
    <property type="entry name" value="RETROGRADE REGULATION PROTEIN 2"/>
    <property type="match status" value="1"/>
</dbReference>
<keyword evidence="3" id="KW-1185">Reference proteome</keyword>
<accession>A0A919CPN6</accession>